<dbReference type="AlphaFoldDB" id="A0A2J6PMB1"/>
<feature type="region of interest" description="Disordered" evidence="1">
    <location>
        <begin position="34"/>
        <end position="260"/>
    </location>
</feature>
<name>A0A2J6PMB1_9HELO</name>
<keyword evidence="3" id="KW-1185">Reference proteome</keyword>
<dbReference type="Proteomes" id="UP000235672">
    <property type="component" value="Unassembled WGS sequence"/>
</dbReference>
<evidence type="ECO:0000256" key="1">
    <source>
        <dbReference type="SAM" id="MobiDB-lite"/>
    </source>
</evidence>
<dbReference type="STRING" id="1745343.A0A2J6PMB1"/>
<proteinExistence type="predicted"/>
<feature type="compositionally biased region" description="Basic and acidic residues" evidence="1">
    <location>
        <begin position="34"/>
        <end position="50"/>
    </location>
</feature>
<feature type="compositionally biased region" description="Polar residues" evidence="1">
    <location>
        <begin position="108"/>
        <end position="128"/>
    </location>
</feature>
<accession>A0A2J6PMB1</accession>
<reference evidence="2 3" key="1">
    <citation type="submission" date="2016-05" db="EMBL/GenBank/DDBJ databases">
        <title>A degradative enzymes factory behind the ericoid mycorrhizal symbiosis.</title>
        <authorList>
            <consortium name="DOE Joint Genome Institute"/>
            <person name="Martino E."/>
            <person name="Morin E."/>
            <person name="Grelet G."/>
            <person name="Kuo A."/>
            <person name="Kohler A."/>
            <person name="Daghino S."/>
            <person name="Barry K."/>
            <person name="Choi C."/>
            <person name="Cichocki N."/>
            <person name="Clum A."/>
            <person name="Copeland A."/>
            <person name="Hainaut M."/>
            <person name="Haridas S."/>
            <person name="Labutti K."/>
            <person name="Lindquist E."/>
            <person name="Lipzen A."/>
            <person name="Khouja H.-R."/>
            <person name="Murat C."/>
            <person name="Ohm R."/>
            <person name="Olson A."/>
            <person name="Spatafora J."/>
            <person name="Veneault-Fourrey C."/>
            <person name="Henrissat B."/>
            <person name="Grigoriev I."/>
            <person name="Martin F."/>
            <person name="Perotto S."/>
        </authorList>
    </citation>
    <scope>NUCLEOTIDE SEQUENCE [LARGE SCALE GENOMIC DNA]</scope>
    <source>
        <strain evidence="2 3">UAMH 7357</strain>
    </source>
</reference>
<evidence type="ECO:0000313" key="3">
    <source>
        <dbReference type="Proteomes" id="UP000235672"/>
    </source>
</evidence>
<dbReference type="OrthoDB" id="3546187at2759"/>
<protein>
    <submittedName>
        <fullName evidence="2">Uncharacterized protein</fullName>
    </submittedName>
</protein>
<gene>
    <name evidence="2" type="ORF">NA56DRAFT_650320</name>
</gene>
<evidence type="ECO:0000313" key="2">
    <source>
        <dbReference type="EMBL" id="PMD15171.1"/>
    </source>
</evidence>
<feature type="compositionally biased region" description="Polar residues" evidence="1">
    <location>
        <begin position="211"/>
        <end position="242"/>
    </location>
</feature>
<sequence length="289" mass="33085">MISQLMLSQAMEKFKEIFAGGRNQEEIDRVTVLRPEGGPDRKFDTPDKLQKLTSNVPPQRGSFYQAPLRPQITKDQDHSKASSHQLPVPANQFRPRSPVHQRPVHVTRTPNKSPDHQMQVSLITPSSQDLRKRSSHQQLRPPAPQMLHKMVSHQQLPTTTRRTDPKGPANQQNPQNQHSTPHVPRPKKKVAFYEESVEPIPPVSRARSKSPPRQQAFSHRNETRSNIPAQKGTFYQQPTEANNMKDPTKDPANKVMFNKRPRVATDMKELRMQKAQEEARALASEIRKM</sequence>
<dbReference type="EMBL" id="KZ613515">
    <property type="protein sequence ID" value="PMD15171.1"/>
    <property type="molecule type" value="Genomic_DNA"/>
</dbReference>
<organism evidence="2 3">
    <name type="scientific">Hyaloscypha hepaticicola</name>
    <dbReference type="NCBI Taxonomy" id="2082293"/>
    <lineage>
        <taxon>Eukaryota</taxon>
        <taxon>Fungi</taxon>
        <taxon>Dikarya</taxon>
        <taxon>Ascomycota</taxon>
        <taxon>Pezizomycotina</taxon>
        <taxon>Leotiomycetes</taxon>
        <taxon>Helotiales</taxon>
        <taxon>Hyaloscyphaceae</taxon>
        <taxon>Hyaloscypha</taxon>
    </lineage>
</organism>
<feature type="compositionally biased region" description="Polar residues" evidence="1">
    <location>
        <begin position="169"/>
        <end position="180"/>
    </location>
</feature>